<dbReference type="OMA" id="EVFEIDM"/>
<dbReference type="InterPro" id="IPR001950">
    <property type="entry name" value="SUI1"/>
</dbReference>
<evidence type="ECO:0000256" key="2">
    <source>
        <dbReference type="RuleBase" id="RU361273"/>
    </source>
</evidence>
<dbReference type="PANTHER" id="PTHR12789">
    <property type="entry name" value="DENSITY-REGULATED PROTEIN HOMOLOG"/>
    <property type="match status" value="1"/>
</dbReference>
<dbReference type="NCBIfam" id="TIGR01159">
    <property type="entry name" value="DRP1"/>
    <property type="match status" value="1"/>
</dbReference>
<reference evidence="4 5" key="1">
    <citation type="journal article" date="2018" name="Sci. Rep.">
        <title>Comparative analysis of the Pocillopora damicornis genome highlights role of immune system in coral evolution.</title>
        <authorList>
            <person name="Cunning R."/>
            <person name="Bay R.A."/>
            <person name="Gillette P."/>
            <person name="Baker A.C."/>
            <person name="Traylor-Knowles N."/>
        </authorList>
    </citation>
    <scope>NUCLEOTIDE SEQUENCE [LARGE SCALE GENOMIC DNA]</scope>
    <source>
        <strain evidence="4">RSMAS</strain>
        <tissue evidence="4">Whole animal</tissue>
    </source>
</reference>
<dbReference type="GO" id="GO:0002188">
    <property type="term" value="P:translation reinitiation"/>
    <property type="evidence" value="ECO:0007669"/>
    <property type="project" value="TreeGrafter"/>
</dbReference>
<dbReference type="Proteomes" id="UP000275408">
    <property type="component" value="Unassembled WGS sequence"/>
</dbReference>
<comment type="caution">
    <text evidence="4">The sequence shown here is derived from an EMBL/GenBank/DDBJ whole genome shotgun (WGS) entry which is preliminary data.</text>
</comment>
<dbReference type="EMBL" id="RCHS01001425">
    <property type="protein sequence ID" value="RMX53493.1"/>
    <property type="molecule type" value="Genomic_DNA"/>
</dbReference>
<dbReference type="Pfam" id="PF21023">
    <property type="entry name" value="DENR_N"/>
    <property type="match status" value="1"/>
</dbReference>
<dbReference type="InterPro" id="IPR005873">
    <property type="entry name" value="DENR_eukaryotes"/>
</dbReference>
<organism evidence="4 5">
    <name type="scientific">Pocillopora damicornis</name>
    <name type="common">Cauliflower coral</name>
    <name type="synonym">Millepora damicornis</name>
    <dbReference type="NCBI Taxonomy" id="46731"/>
    <lineage>
        <taxon>Eukaryota</taxon>
        <taxon>Metazoa</taxon>
        <taxon>Cnidaria</taxon>
        <taxon>Anthozoa</taxon>
        <taxon>Hexacorallia</taxon>
        <taxon>Scleractinia</taxon>
        <taxon>Astrocoeniina</taxon>
        <taxon>Pocilloporidae</taxon>
        <taxon>Pocillopora</taxon>
    </lineage>
</organism>
<dbReference type="PROSITE" id="PS50296">
    <property type="entry name" value="SUI1"/>
    <property type="match status" value="1"/>
</dbReference>
<feature type="domain" description="SUI1" evidence="3">
    <location>
        <begin position="106"/>
        <end position="173"/>
    </location>
</feature>
<evidence type="ECO:0000259" key="3">
    <source>
        <dbReference type="PROSITE" id="PS50296"/>
    </source>
</evidence>
<dbReference type="InterPro" id="IPR048517">
    <property type="entry name" value="DENR_N"/>
</dbReference>
<accession>A0A3M6UII0</accession>
<dbReference type="FunFam" id="3.30.780.10:FF:000004">
    <property type="entry name" value="density-regulated protein-like"/>
    <property type="match status" value="1"/>
</dbReference>
<dbReference type="PANTHER" id="PTHR12789:SF0">
    <property type="entry name" value="DENSITY-REGULATED PROTEIN"/>
    <property type="match status" value="1"/>
</dbReference>
<keyword evidence="5" id="KW-1185">Reference proteome</keyword>
<dbReference type="STRING" id="46731.A0A3M6UII0"/>
<dbReference type="CDD" id="cd11607">
    <property type="entry name" value="DENR_C"/>
    <property type="match status" value="1"/>
</dbReference>
<dbReference type="SUPFAM" id="SSF55159">
    <property type="entry name" value="eIF1-like"/>
    <property type="match status" value="1"/>
</dbReference>
<dbReference type="GO" id="GO:0003743">
    <property type="term" value="F:translation initiation factor activity"/>
    <property type="evidence" value="ECO:0007669"/>
    <property type="project" value="InterPro"/>
</dbReference>
<dbReference type="GO" id="GO:0003729">
    <property type="term" value="F:mRNA binding"/>
    <property type="evidence" value="ECO:0007669"/>
    <property type="project" value="TreeGrafter"/>
</dbReference>
<dbReference type="GO" id="GO:0001731">
    <property type="term" value="P:formation of translation preinitiation complex"/>
    <property type="evidence" value="ECO:0007669"/>
    <property type="project" value="TreeGrafter"/>
</dbReference>
<protein>
    <recommendedName>
        <fullName evidence="2">Density-regulated protein</fullName>
    </recommendedName>
</protein>
<evidence type="ECO:0000313" key="5">
    <source>
        <dbReference type="Proteomes" id="UP000275408"/>
    </source>
</evidence>
<dbReference type="OrthoDB" id="277199at2759"/>
<gene>
    <name evidence="4" type="ORF">pdam_00017352</name>
</gene>
<evidence type="ECO:0000313" key="4">
    <source>
        <dbReference type="EMBL" id="RMX53493.1"/>
    </source>
</evidence>
<dbReference type="AlphaFoldDB" id="A0A3M6UII0"/>
<dbReference type="Gene3D" id="3.30.780.10">
    <property type="entry name" value="SUI1-like domain"/>
    <property type="match status" value="1"/>
</dbReference>
<proteinExistence type="inferred from homology"/>
<name>A0A3M6UII0_POCDA</name>
<dbReference type="Pfam" id="PF01253">
    <property type="entry name" value="SUI1"/>
    <property type="match status" value="1"/>
</dbReference>
<evidence type="ECO:0000256" key="1">
    <source>
        <dbReference type="ARBA" id="ARBA00007514"/>
    </source>
</evidence>
<dbReference type="InterPro" id="IPR050318">
    <property type="entry name" value="DENR/SUI1_TIF"/>
</dbReference>
<sequence>MAEEVESDVITENTTEMEEKIEYPLDVKYCGVCSLPLEYCEYTAEYEKCKEWLKANIPDAYEALIGQVADQLGDVEVSEGAAKKKQTRGGKGVVRAPKKKNVTKKVALSRAQRNKKKYVTVVTGLGTFDIDLKKAAKSFAQKYSCGSSVTGDDEIVIQGDVLDDLLDFIPEKWPEIDDDSIDDLGDQKR</sequence>
<dbReference type="InterPro" id="IPR036877">
    <property type="entry name" value="SUI1_dom_sf"/>
</dbReference>
<dbReference type="InterPro" id="IPR046447">
    <property type="entry name" value="DENR_C"/>
</dbReference>
<comment type="similarity">
    <text evidence="1 2">Belongs to the DENR family.</text>
</comment>